<sequence>MRSAIEPARTAGRRGRPSRNEEREITLAILDAALVLFLEHGYGATSMKRIGEQAGVAPNTLYARFPDKATLFRAIVEWKAAIWKVTNPPRHAKPGSSMTEVIEVALTGVFDAMEREDISAIGRLLAQEAERFPELAQIYHENATRIGHEGLVQSIRQSSDCTLSEDEIHDLAYTMLECASGHINLRMLNSGSGQETHRRAAKRIATFLSRGVIRK</sequence>
<protein>
    <submittedName>
        <fullName evidence="7">TetR/AcrR family transcriptional regulator</fullName>
    </submittedName>
</protein>
<dbReference type="PANTHER" id="PTHR30055:SF234">
    <property type="entry name" value="HTH-TYPE TRANSCRIPTIONAL REGULATOR BETI"/>
    <property type="match status" value="1"/>
</dbReference>
<dbReference type="InterPro" id="IPR050109">
    <property type="entry name" value="HTH-type_TetR-like_transc_reg"/>
</dbReference>
<evidence type="ECO:0000313" key="8">
    <source>
        <dbReference type="Proteomes" id="UP001595957"/>
    </source>
</evidence>
<evidence type="ECO:0000256" key="2">
    <source>
        <dbReference type="ARBA" id="ARBA00023125"/>
    </source>
</evidence>
<dbReference type="EMBL" id="JBHSFZ010000004">
    <property type="protein sequence ID" value="MFC4593220.1"/>
    <property type="molecule type" value="Genomic_DNA"/>
</dbReference>
<evidence type="ECO:0000313" key="7">
    <source>
        <dbReference type="EMBL" id="MFC4593220.1"/>
    </source>
</evidence>
<keyword evidence="3" id="KW-0804">Transcription</keyword>
<feature type="domain" description="HTH tetR-type" evidence="6">
    <location>
        <begin position="23"/>
        <end position="83"/>
    </location>
</feature>
<feature type="DNA-binding region" description="H-T-H motif" evidence="4">
    <location>
        <begin position="46"/>
        <end position="65"/>
    </location>
</feature>
<organism evidence="7 8">
    <name type="scientific">Sphingobium tyrosinilyticum</name>
    <dbReference type="NCBI Taxonomy" id="2715436"/>
    <lineage>
        <taxon>Bacteria</taxon>
        <taxon>Pseudomonadati</taxon>
        <taxon>Pseudomonadota</taxon>
        <taxon>Alphaproteobacteria</taxon>
        <taxon>Sphingomonadales</taxon>
        <taxon>Sphingomonadaceae</taxon>
        <taxon>Sphingobium</taxon>
    </lineage>
</organism>
<dbReference type="PRINTS" id="PR00455">
    <property type="entry name" value="HTHTETR"/>
</dbReference>
<dbReference type="PROSITE" id="PS50977">
    <property type="entry name" value="HTH_TETR_2"/>
    <property type="match status" value="1"/>
</dbReference>
<dbReference type="InterPro" id="IPR001647">
    <property type="entry name" value="HTH_TetR"/>
</dbReference>
<dbReference type="Proteomes" id="UP001595957">
    <property type="component" value="Unassembled WGS sequence"/>
</dbReference>
<gene>
    <name evidence="7" type="ORF">ACFO3E_03280</name>
</gene>
<dbReference type="Pfam" id="PF14246">
    <property type="entry name" value="TetR_C_7"/>
    <property type="match status" value="1"/>
</dbReference>
<evidence type="ECO:0000256" key="1">
    <source>
        <dbReference type="ARBA" id="ARBA00023015"/>
    </source>
</evidence>
<dbReference type="Gene3D" id="1.10.357.10">
    <property type="entry name" value="Tetracycline Repressor, domain 2"/>
    <property type="match status" value="1"/>
</dbReference>
<comment type="caution">
    <text evidence="7">The sequence shown here is derived from an EMBL/GenBank/DDBJ whole genome shotgun (WGS) entry which is preliminary data.</text>
</comment>
<name>A0ABV9EU89_9SPHN</name>
<dbReference type="RefSeq" id="WP_380802482.1">
    <property type="nucleotide sequence ID" value="NZ_JBHSFZ010000004.1"/>
</dbReference>
<keyword evidence="8" id="KW-1185">Reference proteome</keyword>
<reference evidence="8" key="1">
    <citation type="journal article" date="2019" name="Int. J. Syst. Evol. Microbiol.">
        <title>The Global Catalogue of Microorganisms (GCM) 10K type strain sequencing project: providing services to taxonomists for standard genome sequencing and annotation.</title>
        <authorList>
            <consortium name="The Broad Institute Genomics Platform"/>
            <consortium name="The Broad Institute Genome Sequencing Center for Infectious Disease"/>
            <person name="Wu L."/>
            <person name="Ma J."/>
        </authorList>
    </citation>
    <scope>NUCLEOTIDE SEQUENCE [LARGE SCALE GENOMIC DNA]</scope>
    <source>
        <strain evidence="8">NBRC 103632</strain>
    </source>
</reference>
<dbReference type="Pfam" id="PF00440">
    <property type="entry name" value="TetR_N"/>
    <property type="match status" value="1"/>
</dbReference>
<dbReference type="InterPro" id="IPR039536">
    <property type="entry name" value="TetR_C_Proteobacteria"/>
</dbReference>
<dbReference type="SUPFAM" id="SSF46689">
    <property type="entry name" value="Homeodomain-like"/>
    <property type="match status" value="1"/>
</dbReference>
<feature type="region of interest" description="Disordered" evidence="5">
    <location>
        <begin position="1"/>
        <end position="20"/>
    </location>
</feature>
<keyword evidence="2 4" id="KW-0238">DNA-binding</keyword>
<proteinExistence type="predicted"/>
<evidence type="ECO:0000256" key="4">
    <source>
        <dbReference type="PROSITE-ProRule" id="PRU00335"/>
    </source>
</evidence>
<evidence type="ECO:0000256" key="5">
    <source>
        <dbReference type="SAM" id="MobiDB-lite"/>
    </source>
</evidence>
<keyword evidence="1" id="KW-0805">Transcription regulation</keyword>
<evidence type="ECO:0000256" key="3">
    <source>
        <dbReference type="ARBA" id="ARBA00023163"/>
    </source>
</evidence>
<dbReference type="PANTHER" id="PTHR30055">
    <property type="entry name" value="HTH-TYPE TRANSCRIPTIONAL REGULATOR RUTR"/>
    <property type="match status" value="1"/>
</dbReference>
<dbReference type="InterPro" id="IPR009057">
    <property type="entry name" value="Homeodomain-like_sf"/>
</dbReference>
<accession>A0ABV9EU89</accession>
<evidence type="ECO:0000259" key="6">
    <source>
        <dbReference type="PROSITE" id="PS50977"/>
    </source>
</evidence>